<reference evidence="1 2" key="1">
    <citation type="submission" date="2015-07" db="EMBL/GenBank/DDBJ databases">
        <title>The genome of Habropoda laboriosa.</title>
        <authorList>
            <person name="Pan H."/>
            <person name="Kapheim K."/>
        </authorList>
    </citation>
    <scope>NUCLEOTIDE SEQUENCE [LARGE SCALE GENOMIC DNA]</scope>
    <source>
        <strain evidence="1">0110345459</strain>
    </source>
</reference>
<evidence type="ECO:0000313" key="1">
    <source>
        <dbReference type="EMBL" id="KOC70551.1"/>
    </source>
</evidence>
<name>A0A0L7RIJ4_9HYME</name>
<accession>A0A0L7RIJ4</accession>
<sequence>MQSATVRTRVRADSAAETVCPEGSVPVAFNLQTGISFFPPFLRGFLASLFFFLDEPQIFLPFCPLDPTDPR</sequence>
<dbReference type="AlphaFoldDB" id="A0A0L7RIJ4"/>
<dbReference type="Proteomes" id="UP000053825">
    <property type="component" value="Unassembled WGS sequence"/>
</dbReference>
<proteinExistence type="predicted"/>
<keyword evidence="2" id="KW-1185">Reference proteome</keyword>
<evidence type="ECO:0000313" key="2">
    <source>
        <dbReference type="Proteomes" id="UP000053825"/>
    </source>
</evidence>
<gene>
    <name evidence="1" type="ORF">WH47_07958</name>
</gene>
<dbReference type="EMBL" id="KQ414585">
    <property type="protein sequence ID" value="KOC70551.1"/>
    <property type="molecule type" value="Genomic_DNA"/>
</dbReference>
<organism evidence="1 2">
    <name type="scientific">Habropoda laboriosa</name>
    <dbReference type="NCBI Taxonomy" id="597456"/>
    <lineage>
        <taxon>Eukaryota</taxon>
        <taxon>Metazoa</taxon>
        <taxon>Ecdysozoa</taxon>
        <taxon>Arthropoda</taxon>
        <taxon>Hexapoda</taxon>
        <taxon>Insecta</taxon>
        <taxon>Pterygota</taxon>
        <taxon>Neoptera</taxon>
        <taxon>Endopterygota</taxon>
        <taxon>Hymenoptera</taxon>
        <taxon>Apocrita</taxon>
        <taxon>Aculeata</taxon>
        <taxon>Apoidea</taxon>
        <taxon>Anthophila</taxon>
        <taxon>Apidae</taxon>
        <taxon>Habropoda</taxon>
    </lineage>
</organism>
<protein>
    <submittedName>
        <fullName evidence="1">Uncharacterized protein</fullName>
    </submittedName>
</protein>